<proteinExistence type="predicted"/>
<protein>
    <submittedName>
        <fullName evidence="1">Uncharacterized protein</fullName>
    </submittedName>
</protein>
<name>A0ABD0MPL2_CIRMR</name>
<dbReference type="Proteomes" id="UP001529510">
    <property type="component" value="Unassembled WGS sequence"/>
</dbReference>
<sequence length="199" mass="22157">MNDTGLYLQYTSRGSPARDKCCQCESTMGACCSRHAYAPLLRCLCSASASSVKPVSRVCHVSECNRCNLAGVFDFVATLRRIKSTIESRLHRMLSKDGLSLPSAPLGRKPHSKAAHSAFSVKAADLRGAASSRTHLVLQAYWHTDVDEINRLGIELWYRTTRGFSILDGIDTFRSVPKKYRTRYPALFISMDCYPKNSV</sequence>
<dbReference type="AlphaFoldDB" id="A0ABD0MPL2"/>
<evidence type="ECO:0000313" key="1">
    <source>
        <dbReference type="EMBL" id="KAL0151063.1"/>
    </source>
</evidence>
<comment type="caution">
    <text evidence="1">The sequence shown here is derived from an EMBL/GenBank/DDBJ whole genome shotgun (WGS) entry which is preliminary data.</text>
</comment>
<accession>A0ABD0MPL2</accession>
<gene>
    <name evidence="1" type="ORF">M9458_053576</name>
</gene>
<keyword evidence="2" id="KW-1185">Reference proteome</keyword>
<organism evidence="1 2">
    <name type="scientific">Cirrhinus mrigala</name>
    <name type="common">Mrigala</name>
    <dbReference type="NCBI Taxonomy" id="683832"/>
    <lineage>
        <taxon>Eukaryota</taxon>
        <taxon>Metazoa</taxon>
        <taxon>Chordata</taxon>
        <taxon>Craniata</taxon>
        <taxon>Vertebrata</taxon>
        <taxon>Euteleostomi</taxon>
        <taxon>Actinopterygii</taxon>
        <taxon>Neopterygii</taxon>
        <taxon>Teleostei</taxon>
        <taxon>Ostariophysi</taxon>
        <taxon>Cypriniformes</taxon>
        <taxon>Cyprinidae</taxon>
        <taxon>Labeoninae</taxon>
        <taxon>Labeonini</taxon>
        <taxon>Cirrhinus</taxon>
    </lineage>
</organism>
<reference evidence="1 2" key="1">
    <citation type="submission" date="2024-05" db="EMBL/GenBank/DDBJ databases">
        <title>Genome sequencing and assembly of Indian major carp, Cirrhinus mrigala (Hamilton, 1822).</title>
        <authorList>
            <person name="Mohindra V."/>
            <person name="Chowdhury L.M."/>
            <person name="Lal K."/>
            <person name="Jena J.K."/>
        </authorList>
    </citation>
    <scope>NUCLEOTIDE SEQUENCE [LARGE SCALE GENOMIC DNA]</scope>
    <source>
        <strain evidence="1">CM1030</strain>
        <tissue evidence="1">Blood</tissue>
    </source>
</reference>
<dbReference type="EMBL" id="JAMKFB020000258">
    <property type="protein sequence ID" value="KAL0151063.1"/>
    <property type="molecule type" value="Genomic_DNA"/>
</dbReference>
<evidence type="ECO:0000313" key="2">
    <source>
        <dbReference type="Proteomes" id="UP001529510"/>
    </source>
</evidence>